<organism evidence="2 5">
    <name type="scientific">Microbulbifer hydrolyticus</name>
    <dbReference type="NCBI Taxonomy" id="48074"/>
    <lineage>
        <taxon>Bacteria</taxon>
        <taxon>Pseudomonadati</taxon>
        <taxon>Pseudomonadota</taxon>
        <taxon>Gammaproteobacteria</taxon>
        <taxon>Cellvibrionales</taxon>
        <taxon>Microbulbiferaceae</taxon>
        <taxon>Microbulbifer</taxon>
    </lineage>
</organism>
<proteinExistence type="predicted"/>
<dbReference type="InterPro" id="IPR010982">
    <property type="entry name" value="Lambda_DNA-bd_dom_sf"/>
</dbReference>
<gene>
    <name evidence="3" type="ORF">GTQ55_03875</name>
    <name evidence="2" type="ORF">HNQ53_001192</name>
</gene>
<evidence type="ECO:0000259" key="1">
    <source>
        <dbReference type="PROSITE" id="PS50943"/>
    </source>
</evidence>
<dbReference type="SMART" id="SM00530">
    <property type="entry name" value="HTH_XRE"/>
    <property type="match status" value="1"/>
</dbReference>
<evidence type="ECO:0000313" key="2">
    <source>
        <dbReference type="EMBL" id="MBB5210974.1"/>
    </source>
</evidence>
<dbReference type="CDD" id="cd00093">
    <property type="entry name" value="HTH_XRE"/>
    <property type="match status" value="1"/>
</dbReference>
<reference evidence="2 5" key="2">
    <citation type="submission" date="2020-08" db="EMBL/GenBank/DDBJ databases">
        <title>Genomic Encyclopedia of Type Strains, Phase IV (KMG-IV): sequencing the most valuable type-strain genomes for metagenomic binning, comparative biology and taxonomic classification.</title>
        <authorList>
            <person name="Goeker M."/>
        </authorList>
    </citation>
    <scope>NUCLEOTIDE SEQUENCE [LARGE SCALE GENOMIC DNA]</scope>
    <source>
        <strain evidence="2 5">DSM 11525</strain>
    </source>
</reference>
<sequence length="252" mass="29181">MSQTQALMKTLKRELKARGVTYAEVAKRLQLSESSIKRLLSGDTLSVVRLESLCEIAGMDFSDLIRKTSEARRGITTLTEEQEREVAGDPHLLLVTVCVLNHWTIEQILQTYELSEPACTRLLARLDRLKLIELLPLNRYRLIVAKEFHWLPGGPIQKFFRKEVQPDFLDSNFAGPGEKMIFRTGMLSRAANAELMRRMDRLLEQFHELHDADTSLALDERFGSSLMVALRPWELQHFSRLRRRDMEKVFPE</sequence>
<evidence type="ECO:0000313" key="3">
    <source>
        <dbReference type="EMBL" id="QHQ38213.1"/>
    </source>
</evidence>
<dbReference type="Proteomes" id="UP000464675">
    <property type="component" value="Chromosome"/>
</dbReference>
<name>A0A6P1T9A6_9GAMM</name>
<dbReference type="InterPro" id="IPR001387">
    <property type="entry name" value="Cro/C1-type_HTH"/>
</dbReference>
<protein>
    <submittedName>
        <fullName evidence="3">Helix-turn-helix domain-containing protein</fullName>
    </submittedName>
    <submittedName>
        <fullName evidence="2">Transcriptional regulator with XRE-family HTH domain</fullName>
    </submittedName>
</protein>
<dbReference type="EMBL" id="JACHHR010000002">
    <property type="protein sequence ID" value="MBB5210974.1"/>
    <property type="molecule type" value="Genomic_DNA"/>
</dbReference>
<dbReference type="Pfam" id="PF13443">
    <property type="entry name" value="HTH_26"/>
    <property type="match status" value="1"/>
</dbReference>
<accession>A0A6P1T9A6</accession>
<evidence type="ECO:0000313" key="5">
    <source>
        <dbReference type="Proteomes" id="UP000563601"/>
    </source>
</evidence>
<dbReference type="GO" id="GO:0003677">
    <property type="term" value="F:DNA binding"/>
    <property type="evidence" value="ECO:0007669"/>
    <property type="project" value="InterPro"/>
</dbReference>
<dbReference type="Gene3D" id="1.10.260.40">
    <property type="entry name" value="lambda repressor-like DNA-binding domains"/>
    <property type="match status" value="1"/>
</dbReference>
<evidence type="ECO:0000313" key="4">
    <source>
        <dbReference type="Proteomes" id="UP000464675"/>
    </source>
</evidence>
<feature type="domain" description="HTH cro/C1-type" evidence="1">
    <location>
        <begin position="11"/>
        <end position="64"/>
    </location>
</feature>
<keyword evidence="4" id="KW-1185">Reference proteome</keyword>
<reference evidence="3 4" key="1">
    <citation type="submission" date="2020-01" db="EMBL/GenBank/DDBJ databases">
        <title>The possibility of degradation of plastic by Microbulbifer hydrolyticus IRE-31.</title>
        <authorList>
            <person name="Liu L."/>
        </authorList>
    </citation>
    <scope>NUCLEOTIDE SEQUENCE [LARGE SCALE GENOMIC DNA]</scope>
    <source>
        <strain evidence="3 4">IRE-31</strain>
    </source>
</reference>
<dbReference type="OrthoDB" id="5298444at2"/>
<dbReference type="PROSITE" id="PS50943">
    <property type="entry name" value="HTH_CROC1"/>
    <property type="match status" value="1"/>
</dbReference>
<dbReference type="Proteomes" id="UP000563601">
    <property type="component" value="Unassembled WGS sequence"/>
</dbReference>
<dbReference type="EMBL" id="CP047491">
    <property type="protein sequence ID" value="QHQ38213.1"/>
    <property type="molecule type" value="Genomic_DNA"/>
</dbReference>
<dbReference type="AlphaFoldDB" id="A0A6P1T9A6"/>
<dbReference type="SUPFAM" id="SSF47413">
    <property type="entry name" value="lambda repressor-like DNA-binding domains"/>
    <property type="match status" value="1"/>
</dbReference>
<dbReference type="RefSeq" id="WP_161857549.1">
    <property type="nucleotide sequence ID" value="NZ_CP047491.1"/>
</dbReference>